<evidence type="ECO:0000256" key="4">
    <source>
        <dbReference type="ARBA" id="ARBA00023136"/>
    </source>
</evidence>
<dbReference type="EMBL" id="KN832878">
    <property type="protein sequence ID" value="KIM99631.1"/>
    <property type="molecule type" value="Genomic_DNA"/>
</dbReference>
<feature type="transmembrane region" description="Helical" evidence="5">
    <location>
        <begin position="6"/>
        <end position="25"/>
    </location>
</feature>
<dbReference type="Proteomes" id="UP000054321">
    <property type="component" value="Unassembled WGS sequence"/>
</dbReference>
<dbReference type="InterPro" id="IPR052241">
    <property type="entry name" value="SLC66/Scramblase_ANY1"/>
</dbReference>
<evidence type="ECO:0000256" key="1">
    <source>
        <dbReference type="ARBA" id="ARBA00004141"/>
    </source>
</evidence>
<dbReference type="FunFam" id="1.20.1280.290:FF:000005">
    <property type="entry name" value="PQ-loop repeat-containing protein 1"/>
    <property type="match status" value="1"/>
</dbReference>
<dbReference type="HOGENOM" id="CLU_049047_3_0_1"/>
<evidence type="ECO:0000313" key="7">
    <source>
        <dbReference type="Proteomes" id="UP000054321"/>
    </source>
</evidence>
<gene>
    <name evidence="6" type="ORF">OIDMADRAFT_200780</name>
</gene>
<protein>
    <recommendedName>
        <fullName evidence="8">PQ loop repeat protein</fullName>
    </recommendedName>
</protein>
<keyword evidence="7" id="KW-1185">Reference proteome</keyword>
<keyword evidence="2 5" id="KW-0812">Transmembrane</keyword>
<dbReference type="GO" id="GO:0005768">
    <property type="term" value="C:endosome"/>
    <property type="evidence" value="ECO:0007669"/>
    <property type="project" value="TreeGrafter"/>
</dbReference>
<evidence type="ECO:0000256" key="2">
    <source>
        <dbReference type="ARBA" id="ARBA00022692"/>
    </source>
</evidence>
<dbReference type="AlphaFoldDB" id="A0A0C3HBE2"/>
<dbReference type="InParanoid" id="A0A0C3HBE2"/>
<dbReference type="GO" id="GO:0042147">
    <property type="term" value="P:retrograde transport, endosome to Golgi"/>
    <property type="evidence" value="ECO:0007669"/>
    <property type="project" value="TreeGrafter"/>
</dbReference>
<dbReference type="PANTHER" id="PTHR14856">
    <property type="entry name" value="PQ-LOOP REPEAT-CONTAINING PROTEIN 1-LIKE PROTEIN"/>
    <property type="match status" value="1"/>
</dbReference>
<accession>A0A0C3HBE2</accession>
<feature type="transmembrane region" description="Helical" evidence="5">
    <location>
        <begin position="37"/>
        <end position="57"/>
    </location>
</feature>
<name>A0A0C3HBE2_OIDMZ</name>
<sequence>MGIISFVSGYIAPLFIILSPITSYGDQIYSIHRNKTSAGFSLDIPLIMLVASMFRVFYYPGAKYDTSLLIQSLIMIVMQLMLLKVALDHRPSTSRGGEASTPFAAHKDGDWGFQRPYNFWQWRSHKPYWHFLLYLFITLIALELTISPMHGLYKPYSELVGYIGLSVEATLPLPQIFANARSRSCKGFRVSVLASWLGGDLMKMFWFFTATTEIPLAFKMCGIFQMFCDIFLGGQYLMFGNAPPAGTLSMKEHMSPAVEVGLVKGDGGAFGYANGLAMGRRTPGLEMDGR</sequence>
<reference evidence="7" key="2">
    <citation type="submission" date="2015-01" db="EMBL/GenBank/DDBJ databases">
        <title>Evolutionary Origins and Diversification of the Mycorrhizal Mutualists.</title>
        <authorList>
            <consortium name="DOE Joint Genome Institute"/>
            <consortium name="Mycorrhizal Genomics Consortium"/>
            <person name="Kohler A."/>
            <person name="Kuo A."/>
            <person name="Nagy L.G."/>
            <person name="Floudas D."/>
            <person name="Copeland A."/>
            <person name="Barry K.W."/>
            <person name="Cichocki N."/>
            <person name="Veneault-Fourrey C."/>
            <person name="LaButti K."/>
            <person name="Lindquist E.A."/>
            <person name="Lipzen A."/>
            <person name="Lundell T."/>
            <person name="Morin E."/>
            <person name="Murat C."/>
            <person name="Riley R."/>
            <person name="Ohm R."/>
            <person name="Sun H."/>
            <person name="Tunlid A."/>
            <person name="Henrissat B."/>
            <person name="Grigoriev I.V."/>
            <person name="Hibbett D.S."/>
            <person name="Martin F."/>
        </authorList>
    </citation>
    <scope>NUCLEOTIDE SEQUENCE [LARGE SCALE GENOMIC DNA]</scope>
    <source>
        <strain evidence="7">Zn</strain>
    </source>
</reference>
<comment type="subcellular location">
    <subcellularLocation>
        <location evidence="1">Membrane</location>
        <topology evidence="1">Multi-pass membrane protein</topology>
    </subcellularLocation>
</comment>
<evidence type="ECO:0000256" key="5">
    <source>
        <dbReference type="SAM" id="Phobius"/>
    </source>
</evidence>
<dbReference type="GO" id="GO:0045332">
    <property type="term" value="P:phospholipid translocation"/>
    <property type="evidence" value="ECO:0007669"/>
    <property type="project" value="TreeGrafter"/>
</dbReference>
<organism evidence="6 7">
    <name type="scientific">Oidiodendron maius (strain Zn)</name>
    <dbReference type="NCBI Taxonomy" id="913774"/>
    <lineage>
        <taxon>Eukaryota</taxon>
        <taxon>Fungi</taxon>
        <taxon>Dikarya</taxon>
        <taxon>Ascomycota</taxon>
        <taxon>Pezizomycotina</taxon>
        <taxon>Leotiomycetes</taxon>
        <taxon>Leotiomycetes incertae sedis</taxon>
        <taxon>Myxotrichaceae</taxon>
        <taxon>Oidiodendron</taxon>
    </lineage>
</organism>
<evidence type="ECO:0000256" key="3">
    <source>
        <dbReference type="ARBA" id="ARBA00022989"/>
    </source>
</evidence>
<dbReference type="OrthoDB" id="292213at2759"/>
<keyword evidence="3 5" id="KW-1133">Transmembrane helix</keyword>
<dbReference type="FunCoup" id="A0A0C3HBE2">
    <property type="interactions" value="39"/>
</dbReference>
<evidence type="ECO:0000313" key="6">
    <source>
        <dbReference type="EMBL" id="KIM99631.1"/>
    </source>
</evidence>
<dbReference type="GO" id="GO:0016020">
    <property type="term" value="C:membrane"/>
    <property type="evidence" value="ECO:0007669"/>
    <property type="project" value="UniProtKB-SubCell"/>
</dbReference>
<evidence type="ECO:0008006" key="8">
    <source>
        <dbReference type="Google" id="ProtNLM"/>
    </source>
</evidence>
<keyword evidence="4 5" id="KW-0472">Membrane</keyword>
<reference evidence="6 7" key="1">
    <citation type="submission" date="2014-04" db="EMBL/GenBank/DDBJ databases">
        <authorList>
            <consortium name="DOE Joint Genome Institute"/>
            <person name="Kuo A."/>
            <person name="Martino E."/>
            <person name="Perotto S."/>
            <person name="Kohler A."/>
            <person name="Nagy L.G."/>
            <person name="Floudas D."/>
            <person name="Copeland A."/>
            <person name="Barry K.W."/>
            <person name="Cichocki N."/>
            <person name="Veneault-Fourrey C."/>
            <person name="LaButti K."/>
            <person name="Lindquist E.A."/>
            <person name="Lipzen A."/>
            <person name="Lundell T."/>
            <person name="Morin E."/>
            <person name="Murat C."/>
            <person name="Sun H."/>
            <person name="Tunlid A."/>
            <person name="Henrissat B."/>
            <person name="Grigoriev I.V."/>
            <person name="Hibbett D.S."/>
            <person name="Martin F."/>
            <person name="Nordberg H.P."/>
            <person name="Cantor M.N."/>
            <person name="Hua S.X."/>
        </authorList>
    </citation>
    <scope>NUCLEOTIDE SEQUENCE [LARGE SCALE GENOMIC DNA]</scope>
    <source>
        <strain evidence="6 7">Zn</strain>
    </source>
</reference>
<dbReference type="PANTHER" id="PTHR14856:SF9">
    <property type="entry name" value="PQ-LOOP REPEAT-CONTAINING PROTEIN 1"/>
    <property type="match status" value="1"/>
</dbReference>
<dbReference type="Pfam" id="PF04193">
    <property type="entry name" value="PQ-loop"/>
    <property type="match status" value="1"/>
</dbReference>
<dbReference type="GO" id="GO:0005802">
    <property type="term" value="C:trans-Golgi network"/>
    <property type="evidence" value="ECO:0007669"/>
    <property type="project" value="TreeGrafter"/>
</dbReference>
<dbReference type="Gene3D" id="1.20.1280.290">
    <property type="match status" value="2"/>
</dbReference>
<dbReference type="GO" id="GO:0005829">
    <property type="term" value="C:cytosol"/>
    <property type="evidence" value="ECO:0007669"/>
    <property type="project" value="GOC"/>
</dbReference>
<proteinExistence type="predicted"/>
<feature type="transmembrane region" description="Helical" evidence="5">
    <location>
        <begin position="69"/>
        <end position="87"/>
    </location>
</feature>
<feature type="transmembrane region" description="Helical" evidence="5">
    <location>
        <begin position="131"/>
        <end position="153"/>
    </location>
</feature>
<dbReference type="STRING" id="913774.A0A0C3HBE2"/>
<dbReference type="InterPro" id="IPR006603">
    <property type="entry name" value="PQ-loop_rpt"/>
</dbReference>